<feature type="transmembrane region" description="Helical" evidence="1">
    <location>
        <begin position="125"/>
        <end position="145"/>
    </location>
</feature>
<dbReference type="Pfam" id="PF14126">
    <property type="entry name" value="DUF4293"/>
    <property type="match status" value="1"/>
</dbReference>
<reference evidence="2 3" key="1">
    <citation type="submission" date="2018-10" db="EMBL/GenBank/DDBJ databases">
        <title>Genomic Encyclopedia of Archaeal and Bacterial Type Strains, Phase II (KMG-II): from individual species to whole genera.</title>
        <authorList>
            <person name="Goeker M."/>
        </authorList>
    </citation>
    <scope>NUCLEOTIDE SEQUENCE [LARGE SCALE GENOMIC DNA]</scope>
    <source>
        <strain evidence="2 3">DSM 14219</strain>
    </source>
</reference>
<keyword evidence="1" id="KW-0472">Membrane</keyword>
<keyword evidence="1" id="KW-1133">Transmembrane helix</keyword>
<organism evidence="2 3">
    <name type="scientific">Chryseobacterium defluvii</name>
    <dbReference type="NCBI Taxonomy" id="160396"/>
    <lineage>
        <taxon>Bacteria</taxon>
        <taxon>Pseudomonadati</taxon>
        <taxon>Bacteroidota</taxon>
        <taxon>Flavobacteriia</taxon>
        <taxon>Flavobacteriales</taxon>
        <taxon>Weeksellaceae</taxon>
        <taxon>Chryseobacterium group</taxon>
        <taxon>Chryseobacterium</taxon>
    </lineage>
</organism>
<evidence type="ECO:0000256" key="1">
    <source>
        <dbReference type="SAM" id="Phobius"/>
    </source>
</evidence>
<keyword evidence="1" id="KW-0812">Transmembrane</keyword>
<feature type="transmembrane region" description="Helical" evidence="1">
    <location>
        <begin position="12"/>
        <end position="31"/>
    </location>
</feature>
<keyword evidence="3" id="KW-1185">Reference proteome</keyword>
<dbReference type="Proteomes" id="UP000272428">
    <property type="component" value="Unassembled WGS sequence"/>
</dbReference>
<feature type="transmembrane region" description="Helical" evidence="1">
    <location>
        <begin position="91"/>
        <end position="113"/>
    </location>
</feature>
<dbReference type="AlphaFoldDB" id="A0A495S8X5"/>
<evidence type="ECO:0000313" key="2">
    <source>
        <dbReference type="EMBL" id="RKS96327.1"/>
    </source>
</evidence>
<feature type="transmembrane region" description="Helical" evidence="1">
    <location>
        <begin position="38"/>
        <end position="59"/>
    </location>
</feature>
<proteinExistence type="predicted"/>
<sequence length="159" mass="18034">MFSSTLYNANLHLFLNCAKFMLFLQGIYYSMLQRIQTIWVFLAVLAAVFLFVTGQDVAVSGNIPVIHIACIALVLIGLLSIFSFKNRKRQILLNNISMIINALLIGVLVYWLLNLSGGIQFPEKGIEPVFPLIAVICLFIANIYIRRDERLVKSVDRLR</sequence>
<name>A0A495S8X5_9FLAO</name>
<evidence type="ECO:0000313" key="3">
    <source>
        <dbReference type="Proteomes" id="UP000272428"/>
    </source>
</evidence>
<dbReference type="EMBL" id="RBXB01000003">
    <property type="protein sequence ID" value="RKS96327.1"/>
    <property type="molecule type" value="Genomic_DNA"/>
</dbReference>
<gene>
    <name evidence="2" type="ORF">BCF58_2751</name>
</gene>
<comment type="caution">
    <text evidence="2">The sequence shown here is derived from an EMBL/GenBank/DDBJ whole genome shotgun (WGS) entry which is preliminary data.</text>
</comment>
<accession>A0A495S8X5</accession>
<dbReference type="InterPro" id="IPR025635">
    <property type="entry name" value="DUF4293"/>
</dbReference>
<feature type="transmembrane region" description="Helical" evidence="1">
    <location>
        <begin position="65"/>
        <end position="84"/>
    </location>
</feature>
<protein>
    <submittedName>
        <fullName evidence="2">Uncharacterized protein DUF4293</fullName>
    </submittedName>
</protein>